<dbReference type="PANTHER" id="PTHR47649:SF1">
    <property type="entry name" value="RIBONUCLEASE D"/>
    <property type="match status" value="1"/>
</dbReference>
<dbReference type="CDD" id="cd06142">
    <property type="entry name" value="RNaseD_exo"/>
    <property type="match status" value="1"/>
</dbReference>
<reference evidence="3 4" key="1">
    <citation type="submission" date="2014-04" db="EMBL/GenBank/DDBJ databases">
        <title>Genome assembly of Hyalangium minutum DSM 14724.</title>
        <authorList>
            <person name="Sharma G."/>
            <person name="Subramanian S."/>
        </authorList>
    </citation>
    <scope>NUCLEOTIDE SEQUENCE [LARGE SCALE GENOMIC DNA]</scope>
    <source>
        <strain evidence="3 4">DSM 14724</strain>
    </source>
</reference>
<dbReference type="PATRIC" id="fig|394096.3.peg.6341"/>
<dbReference type="SMART" id="SM00474">
    <property type="entry name" value="35EXOc"/>
    <property type="match status" value="1"/>
</dbReference>
<dbReference type="RefSeq" id="WP_044194184.1">
    <property type="nucleotide sequence ID" value="NZ_JMCB01000014.1"/>
</dbReference>
<dbReference type="Pfam" id="PF00570">
    <property type="entry name" value="HRDC"/>
    <property type="match status" value="2"/>
</dbReference>
<name>A0A085W948_9BACT</name>
<dbReference type="InterPro" id="IPR036397">
    <property type="entry name" value="RNaseH_sf"/>
</dbReference>
<dbReference type="GO" id="GO:0006139">
    <property type="term" value="P:nucleobase-containing compound metabolic process"/>
    <property type="evidence" value="ECO:0007669"/>
    <property type="project" value="InterPro"/>
</dbReference>
<dbReference type="OrthoDB" id="144122at2"/>
<feature type="domain" description="HRDC" evidence="2">
    <location>
        <begin position="218"/>
        <end position="298"/>
    </location>
</feature>
<sequence length="389" mass="43219">MPTYPQGAVDVVDAPSAEASTRTLFQTPELAVDLEADSMHAFRARLCYLQLGTDTEVFLWDTLKPGVDARLLAPMMADPARTKFFHAAQGDLQFLAEAGVRVQGLFDTHRAATLLGWPKVGLADIARERLGVELPKEHQQSDFSIRPLPPEMREYIANDVRYLCELGRQVREECRKADILEEVLLDCARMCEEAAARPDVGADYKPKLPRAGLSPAQLLLANAVAQALHRQRLEWAEKANVPMGRMLSNMAIADIAVKLPTNPRELARAAGVRGGFVREHGEEVLALVRELVEKSRKGELKPEREARDGSRDPNRRKREDALKTFRSEKAAERKVTPSVVLPNAVMEALISAPPRNQEELGKVPWMGEKRVRLYGEALVALLSQFPALG</sequence>
<dbReference type="SUPFAM" id="SSF47819">
    <property type="entry name" value="HRDC-like"/>
    <property type="match status" value="2"/>
</dbReference>
<protein>
    <submittedName>
        <fullName evidence="3">Ribonuclease D</fullName>
    </submittedName>
</protein>
<dbReference type="AlphaFoldDB" id="A0A085W948"/>
<accession>A0A085W948</accession>
<proteinExistence type="predicted"/>
<dbReference type="GO" id="GO:0008408">
    <property type="term" value="F:3'-5' exonuclease activity"/>
    <property type="evidence" value="ECO:0007669"/>
    <property type="project" value="InterPro"/>
</dbReference>
<evidence type="ECO:0000313" key="4">
    <source>
        <dbReference type="Proteomes" id="UP000028725"/>
    </source>
</evidence>
<dbReference type="GO" id="GO:0003676">
    <property type="term" value="F:nucleic acid binding"/>
    <property type="evidence" value="ECO:0007669"/>
    <property type="project" value="InterPro"/>
</dbReference>
<dbReference type="InterPro" id="IPR002562">
    <property type="entry name" value="3'-5'_exonuclease_dom"/>
</dbReference>
<evidence type="ECO:0000256" key="1">
    <source>
        <dbReference type="SAM" id="MobiDB-lite"/>
    </source>
</evidence>
<dbReference type="GO" id="GO:0000166">
    <property type="term" value="F:nucleotide binding"/>
    <property type="evidence" value="ECO:0007669"/>
    <property type="project" value="InterPro"/>
</dbReference>
<dbReference type="STRING" id="394096.DB31_2005"/>
<dbReference type="SMART" id="SM00341">
    <property type="entry name" value="HRDC"/>
    <property type="match status" value="2"/>
</dbReference>
<dbReference type="PANTHER" id="PTHR47649">
    <property type="entry name" value="RIBONUCLEASE D"/>
    <property type="match status" value="1"/>
</dbReference>
<dbReference type="EMBL" id="JMCB01000014">
    <property type="protein sequence ID" value="KFE64211.1"/>
    <property type="molecule type" value="Genomic_DNA"/>
</dbReference>
<dbReference type="PROSITE" id="PS50967">
    <property type="entry name" value="HRDC"/>
    <property type="match status" value="2"/>
</dbReference>
<dbReference type="InterPro" id="IPR002121">
    <property type="entry name" value="HRDC_dom"/>
</dbReference>
<keyword evidence="4" id="KW-1185">Reference proteome</keyword>
<gene>
    <name evidence="3" type="ORF">DB31_2005</name>
</gene>
<dbReference type="InterPro" id="IPR012337">
    <property type="entry name" value="RNaseH-like_sf"/>
</dbReference>
<dbReference type="Proteomes" id="UP000028725">
    <property type="component" value="Unassembled WGS sequence"/>
</dbReference>
<dbReference type="Gene3D" id="1.10.150.80">
    <property type="entry name" value="HRDC domain"/>
    <property type="match status" value="2"/>
</dbReference>
<dbReference type="Pfam" id="PF01612">
    <property type="entry name" value="DNA_pol_A_exo1"/>
    <property type="match status" value="1"/>
</dbReference>
<feature type="region of interest" description="Disordered" evidence="1">
    <location>
        <begin position="296"/>
        <end position="329"/>
    </location>
</feature>
<organism evidence="3 4">
    <name type="scientific">Hyalangium minutum</name>
    <dbReference type="NCBI Taxonomy" id="394096"/>
    <lineage>
        <taxon>Bacteria</taxon>
        <taxon>Pseudomonadati</taxon>
        <taxon>Myxococcota</taxon>
        <taxon>Myxococcia</taxon>
        <taxon>Myxococcales</taxon>
        <taxon>Cystobacterineae</taxon>
        <taxon>Archangiaceae</taxon>
        <taxon>Hyalangium</taxon>
    </lineage>
</organism>
<dbReference type="InterPro" id="IPR010997">
    <property type="entry name" value="HRDC-like_sf"/>
</dbReference>
<dbReference type="SUPFAM" id="SSF53098">
    <property type="entry name" value="Ribonuclease H-like"/>
    <property type="match status" value="1"/>
</dbReference>
<feature type="domain" description="HRDC" evidence="2">
    <location>
        <begin position="312"/>
        <end position="389"/>
    </location>
</feature>
<evidence type="ECO:0000259" key="2">
    <source>
        <dbReference type="PROSITE" id="PS50967"/>
    </source>
</evidence>
<evidence type="ECO:0000313" key="3">
    <source>
        <dbReference type="EMBL" id="KFE64211.1"/>
    </source>
</evidence>
<comment type="caution">
    <text evidence="3">The sequence shown here is derived from an EMBL/GenBank/DDBJ whole genome shotgun (WGS) entry which is preliminary data.</text>
</comment>
<dbReference type="Gene3D" id="3.30.420.10">
    <property type="entry name" value="Ribonuclease H-like superfamily/Ribonuclease H"/>
    <property type="match status" value="1"/>
</dbReference>
<dbReference type="InterPro" id="IPR044876">
    <property type="entry name" value="HRDC_dom_sf"/>
</dbReference>
<dbReference type="InterPro" id="IPR051086">
    <property type="entry name" value="RNase_D-like"/>
</dbReference>